<dbReference type="AlphaFoldDB" id="A0A0F8BVI6"/>
<feature type="transmembrane region" description="Helical" evidence="1">
    <location>
        <begin position="63"/>
        <end position="84"/>
    </location>
</feature>
<gene>
    <name evidence="2" type="ORF">DU40_15765</name>
    <name evidence="3" type="ORF">DU87_07440</name>
</gene>
<evidence type="ECO:0000313" key="5">
    <source>
        <dbReference type="Proteomes" id="UP000034597"/>
    </source>
</evidence>
<organism evidence="2 5">
    <name type="scientific">Methanosarcina mazei</name>
    <name type="common">Methanosarcina frisia</name>
    <dbReference type="NCBI Taxonomy" id="2209"/>
    <lineage>
        <taxon>Archaea</taxon>
        <taxon>Methanobacteriati</taxon>
        <taxon>Methanobacteriota</taxon>
        <taxon>Stenosarchaea group</taxon>
        <taxon>Methanomicrobia</taxon>
        <taxon>Methanosarcinales</taxon>
        <taxon>Methanosarcinaceae</taxon>
        <taxon>Methanosarcina</taxon>
    </lineage>
</organism>
<evidence type="ECO:0000313" key="4">
    <source>
        <dbReference type="Proteomes" id="UP000033933"/>
    </source>
</evidence>
<evidence type="ECO:0000313" key="2">
    <source>
        <dbReference type="EMBL" id="KKG06566.1"/>
    </source>
</evidence>
<reference evidence="4 5" key="1">
    <citation type="journal article" date="2015" name="ISME J.">
        <title>Genomic and phenotypic differentiation among Methanosarcina mazei populations from Columbia River sediment.</title>
        <authorList>
            <person name="Youngblut N.D."/>
            <person name="Wirth J.S."/>
            <person name="Henriksen J.R."/>
            <person name="Smith M."/>
            <person name="Simon H."/>
            <person name="Metcalf W.W."/>
            <person name="Whitaker R.J."/>
        </authorList>
    </citation>
    <scope>NUCLEOTIDE SEQUENCE [LARGE SCALE GENOMIC DNA]</scope>
    <source>
        <strain evidence="3 4">1.H.M.0.1</strain>
        <strain evidence="2 5">2.F.T.0.2</strain>
    </source>
</reference>
<accession>A0A0F8BVI6</accession>
<dbReference type="EMBL" id="JJOT01000006">
    <property type="protein sequence ID" value="KKG06566.1"/>
    <property type="molecule type" value="Genomic_DNA"/>
</dbReference>
<dbReference type="Pfam" id="PF14329">
    <property type="entry name" value="DUF4386"/>
    <property type="match status" value="1"/>
</dbReference>
<feature type="transmembrane region" description="Helical" evidence="1">
    <location>
        <begin position="140"/>
        <end position="168"/>
    </location>
</feature>
<feature type="transmembrane region" description="Helical" evidence="1">
    <location>
        <begin position="175"/>
        <end position="194"/>
    </location>
</feature>
<sequence length="241" mass="26897">MTNRIADVSLRKAAIVAGVSYLIIFVLGIFANFFIFQDLIVPEDAAATVNNIMANELQFRLGILGFIIMVIFDVVVAWALYVLLKPVNRSISLLAAWFRLVNATIFGIALYNLFSVLQLLGGANYLKVFETGQLHAQIMLFLNAFNVTWLIGLIFFGIHLFILGYLIFKSDYIPGILGFLLIVASLGYLIDSFANFLLPNYTEYETIFMLIVVVPGIIGELSFTLWLLLKGAKIPEVAEQI</sequence>
<keyword evidence="1" id="KW-0812">Transmembrane</keyword>
<evidence type="ECO:0000313" key="3">
    <source>
        <dbReference type="EMBL" id="KKH66006.1"/>
    </source>
</evidence>
<feature type="transmembrane region" description="Helical" evidence="1">
    <location>
        <begin position="12"/>
        <end position="35"/>
    </location>
</feature>
<proteinExistence type="predicted"/>
<evidence type="ECO:0008006" key="6">
    <source>
        <dbReference type="Google" id="ProtNLM"/>
    </source>
</evidence>
<keyword evidence="1" id="KW-0472">Membrane</keyword>
<keyword evidence="1" id="KW-1133">Transmembrane helix</keyword>
<name>A0A0F8BVI6_METMZ</name>
<dbReference type="Proteomes" id="UP000034597">
    <property type="component" value="Unassembled WGS sequence"/>
</dbReference>
<dbReference type="PATRIC" id="fig|2209.60.peg.3388"/>
<protein>
    <recommendedName>
        <fullName evidence="6">DUF4386 domain-containing protein</fullName>
    </recommendedName>
</protein>
<feature type="transmembrane region" description="Helical" evidence="1">
    <location>
        <begin position="96"/>
        <end position="120"/>
    </location>
</feature>
<evidence type="ECO:0000256" key="1">
    <source>
        <dbReference type="SAM" id="Phobius"/>
    </source>
</evidence>
<dbReference type="Proteomes" id="UP000033933">
    <property type="component" value="Unassembled WGS sequence"/>
</dbReference>
<dbReference type="EMBL" id="JJQQ01000110">
    <property type="protein sequence ID" value="KKH66006.1"/>
    <property type="molecule type" value="Genomic_DNA"/>
</dbReference>
<feature type="transmembrane region" description="Helical" evidence="1">
    <location>
        <begin position="206"/>
        <end position="229"/>
    </location>
</feature>
<comment type="caution">
    <text evidence="2">The sequence shown here is derived from an EMBL/GenBank/DDBJ whole genome shotgun (WGS) entry which is preliminary data.</text>
</comment>
<dbReference type="InterPro" id="IPR025495">
    <property type="entry name" value="DUF4386"/>
</dbReference>